<dbReference type="AlphaFoldDB" id="A0A6A1K2Y6"/>
<proteinExistence type="predicted"/>
<dbReference type="InterPro" id="IPR031481">
    <property type="entry name" value="Glyco_tran_10_N"/>
</dbReference>
<dbReference type="GO" id="GO:0008417">
    <property type="term" value="F:fucosyltransferase activity"/>
    <property type="evidence" value="ECO:0007669"/>
    <property type="project" value="InterPro"/>
</dbReference>
<protein>
    <recommendedName>
        <fullName evidence="3">Fucosyltransferase N-terminal domain-containing protein</fullName>
    </recommendedName>
</protein>
<accession>A0A6A1K2Y6</accession>
<keyword evidence="2" id="KW-0333">Golgi apparatus</keyword>
<comment type="caution">
    <text evidence="4">The sequence shown here is derived from an EMBL/GenBank/DDBJ whole genome shotgun (WGS) entry which is preliminary data.</text>
</comment>
<dbReference type="RefSeq" id="WP_149927968.1">
    <property type="nucleotide sequence ID" value="NZ_VVYE01000006.1"/>
</dbReference>
<evidence type="ECO:0000256" key="1">
    <source>
        <dbReference type="ARBA" id="ARBA00004323"/>
    </source>
</evidence>
<evidence type="ECO:0000313" key="4">
    <source>
        <dbReference type="EMBL" id="KAA5494588.1"/>
    </source>
</evidence>
<dbReference type="Proteomes" id="UP000491168">
    <property type="component" value="Unassembled WGS sequence"/>
</dbReference>
<dbReference type="SUPFAM" id="SSF53756">
    <property type="entry name" value="UDP-Glycosyltransferase/glycogen phosphorylase"/>
    <property type="match status" value="1"/>
</dbReference>
<dbReference type="InterPro" id="IPR001503">
    <property type="entry name" value="Glyco_trans_10"/>
</dbReference>
<name>A0A6A1K2Y6_9BACE</name>
<evidence type="ECO:0000259" key="3">
    <source>
        <dbReference type="Pfam" id="PF17039"/>
    </source>
</evidence>
<sequence length="135" mass="16786">MKYYEIQNDMLILFWTKIRRIKFSIYDQLRMDELSQILPGNIHITYDRDKMSVADVVMLSLLFLYRELEDDLEKPEHQIWVVWGYESEVNYPWMFSDELKDIFDLWMTYHLDSDIVLPYRLTKRKKRRLPFCRYL</sequence>
<dbReference type="PANTHER" id="PTHR48438">
    <property type="entry name" value="ALPHA-(1,3)-FUCOSYLTRANSFERASE C-RELATED"/>
    <property type="match status" value="1"/>
</dbReference>
<evidence type="ECO:0000256" key="2">
    <source>
        <dbReference type="ARBA" id="ARBA00023034"/>
    </source>
</evidence>
<dbReference type="EMBL" id="VVYF01000003">
    <property type="protein sequence ID" value="KAA5494588.1"/>
    <property type="molecule type" value="Genomic_DNA"/>
</dbReference>
<dbReference type="Pfam" id="PF17039">
    <property type="entry name" value="Glyco_tran_10_N"/>
    <property type="match status" value="1"/>
</dbReference>
<reference evidence="4 5" key="1">
    <citation type="journal article" date="2019" name="Nat. Med.">
        <title>A library of human gut bacterial isolates paired with longitudinal multiomics data enables mechanistic microbiome research.</title>
        <authorList>
            <person name="Poyet M."/>
            <person name="Groussin M."/>
            <person name="Gibbons S.M."/>
            <person name="Avila-Pacheco J."/>
            <person name="Jiang X."/>
            <person name="Kearney S.M."/>
            <person name="Perrotta A.R."/>
            <person name="Berdy B."/>
            <person name="Zhao S."/>
            <person name="Lieberman T.D."/>
            <person name="Swanson P.K."/>
            <person name="Smith M."/>
            <person name="Roesemann S."/>
            <person name="Alexander J.E."/>
            <person name="Rich S.A."/>
            <person name="Livny J."/>
            <person name="Vlamakis H."/>
            <person name="Clish C."/>
            <person name="Bullock K."/>
            <person name="Deik A."/>
            <person name="Scott J."/>
            <person name="Pierce K.A."/>
            <person name="Xavier R.J."/>
            <person name="Alm E.J."/>
        </authorList>
    </citation>
    <scope>NUCLEOTIDE SEQUENCE [LARGE SCALE GENOMIC DNA]</scope>
    <source>
        <strain evidence="4 5">BIOML-A21</strain>
    </source>
</reference>
<dbReference type="PANTHER" id="PTHR48438:SF1">
    <property type="entry name" value="ALPHA-(1,3)-FUCOSYLTRANSFERASE C-RELATED"/>
    <property type="match status" value="1"/>
</dbReference>
<comment type="subcellular location">
    <subcellularLocation>
        <location evidence="1">Golgi apparatus membrane</location>
        <topology evidence="1">Single-pass type II membrane protein</topology>
    </subcellularLocation>
</comment>
<dbReference type="GO" id="GO:0016020">
    <property type="term" value="C:membrane"/>
    <property type="evidence" value="ECO:0007669"/>
    <property type="project" value="InterPro"/>
</dbReference>
<evidence type="ECO:0000313" key="5">
    <source>
        <dbReference type="Proteomes" id="UP000491168"/>
    </source>
</evidence>
<feature type="domain" description="Fucosyltransferase N-terminal" evidence="3">
    <location>
        <begin position="8"/>
        <end position="119"/>
    </location>
</feature>
<gene>
    <name evidence="4" type="ORF">F2Y35_03165</name>
</gene>
<organism evidence="4 5">
    <name type="scientific">Bacteroides caccae</name>
    <dbReference type="NCBI Taxonomy" id="47678"/>
    <lineage>
        <taxon>Bacteria</taxon>
        <taxon>Pseudomonadati</taxon>
        <taxon>Bacteroidota</taxon>
        <taxon>Bacteroidia</taxon>
        <taxon>Bacteroidales</taxon>
        <taxon>Bacteroidaceae</taxon>
        <taxon>Bacteroides</taxon>
    </lineage>
</organism>